<dbReference type="Proteomes" id="UP000054783">
    <property type="component" value="Unassembled WGS sequence"/>
</dbReference>
<feature type="transmembrane region" description="Helical" evidence="1">
    <location>
        <begin position="33"/>
        <end position="53"/>
    </location>
</feature>
<keyword evidence="3" id="KW-1185">Reference proteome</keyword>
<protein>
    <submittedName>
        <fullName evidence="2">Uncharacterized protein</fullName>
    </submittedName>
</protein>
<sequence length="138" mass="16168">LILSRQLTTRDCKSYLYLHQEKSLYSSTSALKIMAKLFCLLVLLSFITFFTTAKPAITSSQQSFPQKFSSEFNLENAYDAYEYNPKLSFVDMIGEKMNNFDNSYGLSKRFLVGKRKNHWVLWSKQRIGEEQNHIEQLE</sequence>
<reference evidence="2 3" key="1">
    <citation type="submission" date="2015-01" db="EMBL/GenBank/DDBJ databases">
        <title>Evolution of Trichinella species and genotypes.</title>
        <authorList>
            <person name="Korhonen P.K."/>
            <person name="Edoardo P."/>
            <person name="Giuseppe L.R."/>
            <person name="Gasser R.B."/>
        </authorList>
    </citation>
    <scope>NUCLEOTIDE SEQUENCE [LARGE SCALE GENOMIC DNA]</scope>
    <source>
        <strain evidence="2">ISS2496</strain>
    </source>
</reference>
<feature type="non-terminal residue" evidence="2">
    <location>
        <position position="1"/>
    </location>
</feature>
<keyword evidence="1" id="KW-0812">Transmembrane</keyword>
<dbReference type="AlphaFoldDB" id="A0A0V0ZYN4"/>
<keyword evidence="1" id="KW-1133">Transmembrane helix</keyword>
<evidence type="ECO:0000313" key="2">
    <source>
        <dbReference type="EMBL" id="KRY17294.1"/>
    </source>
</evidence>
<evidence type="ECO:0000256" key="1">
    <source>
        <dbReference type="SAM" id="Phobius"/>
    </source>
</evidence>
<dbReference type="OrthoDB" id="5915460at2759"/>
<accession>A0A0V0ZYN4</accession>
<organism evidence="2 3">
    <name type="scientific">Trichinella patagoniensis</name>
    <dbReference type="NCBI Taxonomy" id="990121"/>
    <lineage>
        <taxon>Eukaryota</taxon>
        <taxon>Metazoa</taxon>
        <taxon>Ecdysozoa</taxon>
        <taxon>Nematoda</taxon>
        <taxon>Enoplea</taxon>
        <taxon>Dorylaimia</taxon>
        <taxon>Trichinellida</taxon>
        <taxon>Trichinellidae</taxon>
        <taxon>Trichinella</taxon>
    </lineage>
</organism>
<gene>
    <name evidence="2" type="ORF">T12_16049</name>
</gene>
<dbReference type="EMBL" id="JYDQ01000063">
    <property type="protein sequence ID" value="KRY17294.1"/>
    <property type="molecule type" value="Genomic_DNA"/>
</dbReference>
<keyword evidence="1" id="KW-0472">Membrane</keyword>
<proteinExistence type="predicted"/>
<comment type="caution">
    <text evidence="2">The sequence shown here is derived from an EMBL/GenBank/DDBJ whole genome shotgun (WGS) entry which is preliminary data.</text>
</comment>
<evidence type="ECO:0000313" key="3">
    <source>
        <dbReference type="Proteomes" id="UP000054783"/>
    </source>
</evidence>
<name>A0A0V0ZYN4_9BILA</name>